<evidence type="ECO:0000313" key="4">
    <source>
        <dbReference type="Proteomes" id="UP000887568"/>
    </source>
</evidence>
<dbReference type="PANTHER" id="PTHR11571">
    <property type="entry name" value="GLUTATHIONE S-TRANSFERASE"/>
    <property type="match status" value="1"/>
</dbReference>
<dbReference type="InterPro" id="IPR004046">
    <property type="entry name" value="GST_C"/>
</dbReference>
<dbReference type="FunFam" id="3.40.30.10:FF:000258">
    <property type="entry name" value="Glutathione S-transferase"/>
    <property type="match status" value="1"/>
</dbReference>
<sequence length="203" mass="23329">MPSYKVIYFNGRGYAETTRMMLAHVGQEFEDVRYTREEWLEHKPNVPLQQLPNLEVDGKIILQSRAMHGFVAREFGLNGANNEETTKIDVILATLEDLRTPHSRIRHSEEGEEKKKEKMAEYYAQTAPKFLTGLEKMLAANNGGDGFFVGSKISRADIFFYVVMDYLAEDEVKKYPKLVALRERVAKDANIAAWLAKRPQTPW</sequence>
<evidence type="ECO:0000313" key="3">
    <source>
        <dbReference type="EnsemblMetazoa" id="XP_038061646.1"/>
    </source>
</evidence>
<organism evidence="3 4">
    <name type="scientific">Patiria miniata</name>
    <name type="common">Bat star</name>
    <name type="synonym">Asterina miniata</name>
    <dbReference type="NCBI Taxonomy" id="46514"/>
    <lineage>
        <taxon>Eukaryota</taxon>
        <taxon>Metazoa</taxon>
        <taxon>Echinodermata</taxon>
        <taxon>Eleutherozoa</taxon>
        <taxon>Asterozoa</taxon>
        <taxon>Asteroidea</taxon>
        <taxon>Valvatacea</taxon>
        <taxon>Valvatida</taxon>
        <taxon>Asterinidae</taxon>
        <taxon>Patiria</taxon>
    </lineage>
</organism>
<dbReference type="SUPFAM" id="SSF47616">
    <property type="entry name" value="GST C-terminal domain-like"/>
    <property type="match status" value="1"/>
</dbReference>
<accession>A0A914ADT3</accession>
<name>A0A914ADT3_PATMI</name>
<dbReference type="InterPro" id="IPR004045">
    <property type="entry name" value="Glutathione_S-Trfase_N"/>
</dbReference>
<dbReference type="GO" id="GO:0004364">
    <property type="term" value="F:glutathione transferase activity"/>
    <property type="evidence" value="ECO:0007669"/>
    <property type="project" value="TreeGrafter"/>
</dbReference>
<dbReference type="CDD" id="cd03192">
    <property type="entry name" value="GST_C_Sigma_like"/>
    <property type="match status" value="1"/>
</dbReference>
<protein>
    <submittedName>
        <fullName evidence="3">Uncharacterized protein</fullName>
    </submittedName>
</protein>
<dbReference type="PROSITE" id="PS50405">
    <property type="entry name" value="GST_CTER"/>
    <property type="match status" value="1"/>
</dbReference>
<dbReference type="RefSeq" id="XP_038061646.1">
    <property type="nucleotide sequence ID" value="XM_038205718.1"/>
</dbReference>
<dbReference type="EnsemblMetazoa" id="XM_038205718.1">
    <property type="protein sequence ID" value="XP_038061646.1"/>
    <property type="gene ID" value="LOC119732266"/>
</dbReference>
<evidence type="ECO:0000259" key="2">
    <source>
        <dbReference type="PROSITE" id="PS50405"/>
    </source>
</evidence>
<dbReference type="InterPro" id="IPR036282">
    <property type="entry name" value="Glutathione-S-Trfase_C_sf"/>
</dbReference>
<dbReference type="InterPro" id="IPR050213">
    <property type="entry name" value="GST_superfamily"/>
</dbReference>
<dbReference type="InterPro" id="IPR036249">
    <property type="entry name" value="Thioredoxin-like_sf"/>
</dbReference>
<keyword evidence="4" id="KW-1185">Reference proteome</keyword>
<dbReference type="InterPro" id="IPR040079">
    <property type="entry name" value="Glutathione_S-Trfase"/>
</dbReference>
<proteinExistence type="predicted"/>
<dbReference type="CDD" id="cd03039">
    <property type="entry name" value="GST_N_Sigma_like"/>
    <property type="match status" value="1"/>
</dbReference>
<feature type="domain" description="GST C-terminal" evidence="2">
    <location>
        <begin position="81"/>
        <end position="203"/>
    </location>
</feature>
<dbReference type="SUPFAM" id="SSF52833">
    <property type="entry name" value="Thioredoxin-like"/>
    <property type="match status" value="1"/>
</dbReference>
<dbReference type="PANTHER" id="PTHR11571:SF150">
    <property type="entry name" value="GLUTATHIONE S-TRANSFERASE"/>
    <property type="match status" value="1"/>
</dbReference>
<dbReference type="InterPro" id="IPR010987">
    <property type="entry name" value="Glutathione-S-Trfase_C-like"/>
</dbReference>
<dbReference type="AlphaFoldDB" id="A0A914ADT3"/>
<dbReference type="PROSITE" id="PS50404">
    <property type="entry name" value="GST_NTER"/>
    <property type="match status" value="1"/>
</dbReference>
<dbReference type="Gene3D" id="1.20.1050.130">
    <property type="match status" value="1"/>
</dbReference>
<dbReference type="OMA" id="MMEVEFA"/>
<evidence type="ECO:0000259" key="1">
    <source>
        <dbReference type="PROSITE" id="PS50404"/>
    </source>
</evidence>
<dbReference type="Proteomes" id="UP000887568">
    <property type="component" value="Unplaced"/>
</dbReference>
<feature type="domain" description="GST N-terminal" evidence="1">
    <location>
        <begin position="2"/>
        <end position="79"/>
    </location>
</feature>
<dbReference type="SFLD" id="SFLDG00363">
    <property type="entry name" value="AMPS_(cytGST):_Alpha-__Mu-__Pi"/>
    <property type="match status" value="1"/>
</dbReference>
<dbReference type="SFLD" id="SFLDS00019">
    <property type="entry name" value="Glutathione_Transferase_(cytos"/>
    <property type="match status" value="1"/>
</dbReference>
<dbReference type="OrthoDB" id="414243at2759"/>
<dbReference type="SFLD" id="SFLDG01205">
    <property type="entry name" value="AMPS.1"/>
    <property type="match status" value="1"/>
</dbReference>
<dbReference type="Pfam" id="PF14497">
    <property type="entry name" value="GST_C_3"/>
    <property type="match status" value="1"/>
</dbReference>
<dbReference type="Pfam" id="PF02798">
    <property type="entry name" value="GST_N"/>
    <property type="match status" value="1"/>
</dbReference>
<reference evidence="3" key="1">
    <citation type="submission" date="2022-11" db="UniProtKB">
        <authorList>
            <consortium name="EnsemblMetazoa"/>
        </authorList>
    </citation>
    <scope>IDENTIFICATION</scope>
</reference>
<dbReference type="FunFam" id="1.20.1050.10:FF:000030">
    <property type="entry name" value="Glutathione S-transferase S1"/>
    <property type="match status" value="1"/>
</dbReference>
<dbReference type="GO" id="GO:0006749">
    <property type="term" value="P:glutathione metabolic process"/>
    <property type="evidence" value="ECO:0007669"/>
    <property type="project" value="TreeGrafter"/>
</dbReference>
<dbReference type="GeneID" id="119732266"/>